<dbReference type="GO" id="GO:0003677">
    <property type="term" value="F:DNA binding"/>
    <property type="evidence" value="ECO:0007669"/>
    <property type="project" value="UniProtKB-KW"/>
</dbReference>
<keyword evidence="5" id="KW-0804">Transcription</keyword>
<dbReference type="InterPro" id="IPR036388">
    <property type="entry name" value="WH-like_DNA-bd_sf"/>
</dbReference>
<reference evidence="8" key="1">
    <citation type="submission" date="2017-05" db="EMBL/GenBank/DDBJ databases">
        <title>Complete and WGS of Bordetella genogroups.</title>
        <authorList>
            <person name="Spilker T."/>
            <person name="Lipuma J."/>
        </authorList>
    </citation>
    <scope>NUCLEOTIDE SEQUENCE [LARGE SCALE GENOMIC DNA]</scope>
    <source>
        <strain evidence="8">AU8256</strain>
    </source>
</reference>
<dbReference type="InterPro" id="IPR000847">
    <property type="entry name" value="LysR_HTH_N"/>
</dbReference>
<evidence type="ECO:0000256" key="1">
    <source>
        <dbReference type="ARBA" id="ARBA00009437"/>
    </source>
</evidence>
<gene>
    <name evidence="7" type="ORF">CAL24_15420</name>
</gene>
<keyword evidence="3" id="KW-0238">DNA-binding</keyword>
<sequence length="302" mass="32855">MSKVAKEAMDLKQLKYFVQVAELGSFAKASDVLDVPQPTLSRQVKALELSLRASLLHRNGRGVELTPMGVRFLEQAHGVIRAADTAMLALQEEDRRFIGHVACGMTPSVGRKVVAEYVRRFRRELPHATLSVSSQASISLLNQISAGKLDFVVTHDSSARSGLHIRLLRRQKLYVVGPMPLGKSRKATCRLEELNNVPLILPSRAYAVRRIVEVAAASCGVALNIRSEVDVLDAIFELVSEGVGRTIATDTAIVGINLVDGLSVQRIASPDTSMDLALVTPTLRHLTPLQQKAAQLAEELLG</sequence>
<name>A0A261VSN1_9BORD</name>
<dbReference type="Gene3D" id="3.40.190.290">
    <property type="match status" value="1"/>
</dbReference>
<dbReference type="SUPFAM" id="SSF46785">
    <property type="entry name" value="Winged helix' DNA-binding domain"/>
    <property type="match status" value="1"/>
</dbReference>
<dbReference type="Pfam" id="PF00126">
    <property type="entry name" value="HTH_1"/>
    <property type="match status" value="1"/>
</dbReference>
<evidence type="ECO:0000313" key="7">
    <source>
        <dbReference type="EMBL" id="OZI76512.1"/>
    </source>
</evidence>
<keyword evidence="2" id="KW-0805">Transcription regulation</keyword>
<dbReference type="PANTHER" id="PTHR30293">
    <property type="entry name" value="TRANSCRIPTIONAL REGULATORY PROTEIN NAC-RELATED"/>
    <property type="match status" value="1"/>
</dbReference>
<evidence type="ECO:0000259" key="6">
    <source>
        <dbReference type="PROSITE" id="PS50931"/>
    </source>
</evidence>
<accession>A0A261VSN1</accession>
<dbReference type="SUPFAM" id="SSF53850">
    <property type="entry name" value="Periplasmic binding protein-like II"/>
    <property type="match status" value="1"/>
</dbReference>
<dbReference type="EMBL" id="NEVT01000006">
    <property type="protein sequence ID" value="OZI76512.1"/>
    <property type="molecule type" value="Genomic_DNA"/>
</dbReference>
<proteinExistence type="inferred from homology"/>
<dbReference type="InterPro" id="IPR005119">
    <property type="entry name" value="LysR_subst-bd"/>
</dbReference>
<dbReference type="PROSITE" id="PS50931">
    <property type="entry name" value="HTH_LYSR"/>
    <property type="match status" value="1"/>
</dbReference>
<organism evidence="7 8">
    <name type="scientific">Bordetella genomosp. 2</name>
    <dbReference type="NCBI Taxonomy" id="1983456"/>
    <lineage>
        <taxon>Bacteria</taxon>
        <taxon>Pseudomonadati</taxon>
        <taxon>Pseudomonadota</taxon>
        <taxon>Betaproteobacteria</taxon>
        <taxon>Burkholderiales</taxon>
        <taxon>Alcaligenaceae</taxon>
        <taxon>Bordetella</taxon>
    </lineage>
</organism>
<evidence type="ECO:0000256" key="5">
    <source>
        <dbReference type="ARBA" id="ARBA00023163"/>
    </source>
</evidence>
<keyword evidence="4" id="KW-0010">Activator</keyword>
<comment type="similarity">
    <text evidence="1">Belongs to the LysR transcriptional regulatory family.</text>
</comment>
<dbReference type="PANTHER" id="PTHR30293:SF0">
    <property type="entry name" value="NITROGEN ASSIMILATION REGULATORY PROTEIN NAC"/>
    <property type="match status" value="1"/>
</dbReference>
<dbReference type="Proteomes" id="UP000215633">
    <property type="component" value="Unassembled WGS sequence"/>
</dbReference>
<comment type="caution">
    <text evidence="7">The sequence shown here is derived from an EMBL/GenBank/DDBJ whole genome shotgun (WGS) entry which is preliminary data.</text>
</comment>
<feature type="domain" description="HTH lysR-type" evidence="6">
    <location>
        <begin position="9"/>
        <end position="66"/>
    </location>
</feature>
<dbReference type="AlphaFoldDB" id="A0A261VSN1"/>
<evidence type="ECO:0000256" key="2">
    <source>
        <dbReference type="ARBA" id="ARBA00023015"/>
    </source>
</evidence>
<dbReference type="GO" id="GO:0003700">
    <property type="term" value="F:DNA-binding transcription factor activity"/>
    <property type="evidence" value="ECO:0007669"/>
    <property type="project" value="InterPro"/>
</dbReference>
<evidence type="ECO:0000256" key="4">
    <source>
        <dbReference type="ARBA" id="ARBA00023159"/>
    </source>
</evidence>
<dbReference type="InterPro" id="IPR036390">
    <property type="entry name" value="WH_DNA-bd_sf"/>
</dbReference>
<evidence type="ECO:0000256" key="3">
    <source>
        <dbReference type="ARBA" id="ARBA00023125"/>
    </source>
</evidence>
<evidence type="ECO:0000313" key="8">
    <source>
        <dbReference type="Proteomes" id="UP000215633"/>
    </source>
</evidence>
<keyword evidence="8" id="KW-1185">Reference proteome</keyword>
<dbReference type="Gene3D" id="1.10.10.10">
    <property type="entry name" value="Winged helix-like DNA-binding domain superfamily/Winged helix DNA-binding domain"/>
    <property type="match status" value="1"/>
</dbReference>
<dbReference type="Pfam" id="PF03466">
    <property type="entry name" value="LysR_substrate"/>
    <property type="match status" value="1"/>
</dbReference>
<dbReference type="FunFam" id="1.10.10.10:FF:000001">
    <property type="entry name" value="LysR family transcriptional regulator"/>
    <property type="match status" value="1"/>
</dbReference>
<dbReference type="GO" id="GO:2000142">
    <property type="term" value="P:regulation of DNA-templated transcription initiation"/>
    <property type="evidence" value="ECO:0007669"/>
    <property type="project" value="TreeGrafter"/>
</dbReference>
<protein>
    <recommendedName>
        <fullName evidence="6">HTH lysR-type domain-containing protein</fullName>
    </recommendedName>
</protein>